<evidence type="ECO:0000313" key="2">
    <source>
        <dbReference type="EMBL" id="MDF0480280.1"/>
    </source>
</evidence>
<organism evidence="2 3">
    <name type="scientific">Vagococcus proximus</name>
    <dbReference type="NCBI Taxonomy" id="2991417"/>
    <lineage>
        <taxon>Bacteria</taxon>
        <taxon>Bacillati</taxon>
        <taxon>Bacillota</taxon>
        <taxon>Bacilli</taxon>
        <taxon>Lactobacillales</taxon>
        <taxon>Enterococcaceae</taxon>
        <taxon>Vagococcus</taxon>
    </lineage>
</organism>
<dbReference type="Gene3D" id="2.30.40.10">
    <property type="entry name" value="Urease, subunit C, domain 1"/>
    <property type="match status" value="1"/>
</dbReference>
<keyword evidence="3" id="KW-1185">Reference proteome</keyword>
<dbReference type="InterPro" id="IPR011059">
    <property type="entry name" value="Metal-dep_hydrolase_composite"/>
</dbReference>
<sequence>MNTIIKNIRLIDFSNGEIKRAHIIFNSMGIIEEILMDYPDNSERELNVIDGKGNYILPGLINAHAHLFGSGKSLEVTGSPNILNVIYRLADTHFGRKIILNRMKKNAQIELMSGVTIIRSVGEFFYQDVRLRDKIDSNKVIGPTLLVSGYFLSVTDGHGAPYLALESDSPWEARRNVRKNVKQGIDWIKICVTGGVTDARRIGEAGALQFTEEEISAICDEAHKNGTMVAAHVESTEGVRIALKGGVDTVEHGARMDDEIIDLFKANPKSLRGYTSLIPTFIVAAPSVYLNEKETTIDFITNENGKYVYQEMLVGFKQAIKNNIKVGIGNDASMSFVSHYDFWRELDHIVKYGNVKTLDVLKLTTKENAKILGIDDKYGSIEVGKMADFIMMKNNPIDDITALKDIDMVIKHGELVEIKKVKRIKHVDSLLDKI</sequence>
<dbReference type="Pfam" id="PF01979">
    <property type="entry name" value="Amidohydro_1"/>
    <property type="match status" value="1"/>
</dbReference>
<proteinExistence type="predicted"/>
<accession>A0ABT5X2S6</accession>
<dbReference type="SUPFAM" id="SSF51556">
    <property type="entry name" value="Metallo-dependent hydrolases"/>
    <property type="match status" value="1"/>
</dbReference>
<reference evidence="2" key="1">
    <citation type="submission" date="2022-10" db="EMBL/GenBank/DDBJ databases">
        <title>Vagococcus sp. isolated from poultry meat.</title>
        <authorList>
            <person name="Johansson P."/>
            <person name="Bjorkroth J."/>
        </authorList>
    </citation>
    <scope>NUCLEOTIDE SEQUENCE</scope>
    <source>
        <strain evidence="2">PNs007</strain>
    </source>
</reference>
<dbReference type="InterPro" id="IPR006680">
    <property type="entry name" value="Amidohydro-rel"/>
</dbReference>
<dbReference type="PANTHER" id="PTHR43135:SF3">
    <property type="entry name" value="ALPHA-D-RIBOSE 1-METHYLPHOSPHONATE 5-TRIPHOSPHATE DIPHOSPHATASE"/>
    <property type="match status" value="1"/>
</dbReference>
<dbReference type="Gene3D" id="3.20.20.140">
    <property type="entry name" value="Metal-dependent hydrolases"/>
    <property type="match status" value="1"/>
</dbReference>
<dbReference type="Proteomes" id="UP001147148">
    <property type="component" value="Unassembled WGS sequence"/>
</dbReference>
<dbReference type="CDD" id="cd01299">
    <property type="entry name" value="Met_dep_hydrolase_A"/>
    <property type="match status" value="1"/>
</dbReference>
<dbReference type="InterPro" id="IPR032466">
    <property type="entry name" value="Metal_Hydrolase"/>
</dbReference>
<dbReference type="RefSeq" id="WP_275471865.1">
    <property type="nucleotide sequence ID" value="NZ_JAPDSH010000006.1"/>
</dbReference>
<protein>
    <submittedName>
        <fullName evidence="2">Amidohydrolase family protein</fullName>
    </submittedName>
</protein>
<comment type="caution">
    <text evidence="2">The sequence shown here is derived from an EMBL/GenBank/DDBJ whole genome shotgun (WGS) entry which is preliminary data.</text>
</comment>
<dbReference type="PANTHER" id="PTHR43135">
    <property type="entry name" value="ALPHA-D-RIBOSE 1-METHYLPHOSPHONATE 5-TRIPHOSPHATE DIPHOSPHATASE"/>
    <property type="match status" value="1"/>
</dbReference>
<dbReference type="InterPro" id="IPR057744">
    <property type="entry name" value="OTAase-like"/>
</dbReference>
<gene>
    <name evidence="2" type="ORF">OL233_08285</name>
</gene>
<feature type="domain" description="Amidohydrolase-related" evidence="1">
    <location>
        <begin position="55"/>
        <end position="416"/>
    </location>
</feature>
<dbReference type="EMBL" id="JAPDSH010000006">
    <property type="protein sequence ID" value="MDF0480280.1"/>
    <property type="molecule type" value="Genomic_DNA"/>
</dbReference>
<evidence type="ECO:0000313" key="3">
    <source>
        <dbReference type="Proteomes" id="UP001147148"/>
    </source>
</evidence>
<dbReference type="InterPro" id="IPR051781">
    <property type="entry name" value="Metallo-dep_Hydrolase"/>
</dbReference>
<dbReference type="SUPFAM" id="SSF51338">
    <property type="entry name" value="Composite domain of metallo-dependent hydrolases"/>
    <property type="match status" value="2"/>
</dbReference>
<name>A0ABT5X2S6_9ENTE</name>
<evidence type="ECO:0000259" key="1">
    <source>
        <dbReference type="Pfam" id="PF01979"/>
    </source>
</evidence>